<feature type="region of interest" description="Disordered" evidence="1">
    <location>
        <begin position="54"/>
        <end position="276"/>
    </location>
</feature>
<evidence type="ECO:0000256" key="1">
    <source>
        <dbReference type="SAM" id="MobiDB-lite"/>
    </source>
</evidence>
<evidence type="ECO:0000313" key="2">
    <source>
        <dbReference type="EMBL" id="ACL53858.1"/>
    </source>
</evidence>
<name>B8A109_MAIZE</name>
<feature type="compositionally biased region" description="Basic and acidic residues" evidence="1">
    <location>
        <begin position="148"/>
        <end position="157"/>
    </location>
</feature>
<reference evidence="2" key="2">
    <citation type="submission" date="2012-06" db="EMBL/GenBank/DDBJ databases">
        <authorList>
            <person name="Yu Y."/>
            <person name="Currie J."/>
            <person name="Lomeli R."/>
            <person name="Angelova A."/>
            <person name="Collura K."/>
            <person name="Wissotski M."/>
            <person name="Campos D."/>
            <person name="Kudrna D."/>
            <person name="Golser W."/>
            <person name="Ashely E."/>
            <person name="Descour A."/>
            <person name="Fernandes J."/>
            <person name="Soderlund C."/>
            <person name="Walbot V."/>
        </authorList>
    </citation>
    <scope>NUCLEOTIDE SEQUENCE</scope>
    <source>
        <strain evidence="2">B73</strain>
    </source>
</reference>
<feature type="compositionally biased region" description="Basic and acidic residues" evidence="1">
    <location>
        <begin position="206"/>
        <end position="226"/>
    </location>
</feature>
<feature type="compositionally biased region" description="Gly residues" evidence="1">
    <location>
        <begin position="78"/>
        <end position="89"/>
    </location>
</feature>
<organism evidence="2">
    <name type="scientific">Zea mays</name>
    <name type="common">Maize</name>
    <dbReference type="NCBI Taxonomy" id="4577"/>
    <lineage>
        <taxon>Eukaryota</taxon>
        <taxon>Viridiplantae</taxon>
        <taxon>Streptophyta</taxon>
        <taxon>Embryophyta</taxon>
        <taxon>Tracheophyta</taxon>
        <taxon>Spermatophyta</taxon>
        <taxon>Magnoliopsida</taxon>
        <taxon>Liliopsida</taxon>
        <taxon>Poales</taxon>
        <taxon>Poaceae</taxon>
        <taxon>PACMAD clade</taxon>
        <taxon>Panicoideae</taxon>
        <taxon>Andropogonodae</taxon>
        <taxon>Andropogoneae</taxon>
        <taxon>Tripsacinae</taxon>
        <taxon>Zea</taxon>
    </lineage>
</organism>
<dbReference type="AlphaFoldDB" id="B8A109"/>
<protein>
    <submittedName>
        <fullName evidence="2">Uncharacterized protein</fullName>
    </submittedName>
</protein>
<proteinExistence type="evidence at transcript level"/>
<feature type="compositionally biased region" description="Acidic residues" evidence="1">
    <location>
        <begin position="249"/>
        <end position="258"/>
    </location>
</feature>
<reference evidence="2" key="1">
    <citation type="journal article" date="2009" name="PLoS Genet.">
        <title>Sequencing, mapping, and analysis of 27,455 maize full-length cDNAs.</title>
        <authorList>
            <person name="Soderlund C."/>
            <person name="Descour A."/>
            <person name="Kudrna D."/>
            <person name="Bomhoff M."/>
            <person name="Boyd L."/>
            <person name="Currie J."/>
            <person name="Angelova A."/>
            <person name="Collura K."/>
            <person name="Wissotski M."/>
            <person name="Ashley E."/>
            <person name="Morrow D."/>
            <person name="Fernandes J."/>
            <person name="Walbot V."/>
            <person name="Yu Y."/>
        </authorList>
    </citation>
    <scope>NUCLEOTIDE SEQUENCE</scope>
    <source>
        <strain evidence="2">B73</strain>
    </source>
</reference>
<accession>B8A109</accession>
<sequence length="304" mass="31687">MHTQPLIERGEEQKQTTTVLNPFIQSGDGVVNKLGVVLVRDLLVGAANEDVAVDEASEAAADERADPVDPVSGEVARGDGGAEGAGGVHGAAAEGPRGEDVGADDEADGDGRDGAERALLGVGGGGVHGVDEREGDDDLEHDAFQLADARDGVRRDGLAVGDEPEEQARHGGAQQLGHPVEDARQDGDVAAHGQPERHGRVQVAARDVRRDGHAHEQRQRVRDRDRHQARRVQRAAIRQLPVGDGGTDAGEDEEEGGDELGHVGLDGGGAEGVADASEGELHHLVLLDCALRGRPEDLLGARSI</sequence>
<dbReference type="EMBL" id="BT086337">
    <property type="protein sequence ID" value="ACR36690.1"/>
    <property type="molecule type" value="mRNA"/>
</dbReference>
<feature type="compositionally biased region" description="Basic and acidic residues" evidence="1">
    <location>
        <begin position="179"/>
        <end position="199"/>
    </location>
</feature>
<dbReference type="EMBL" id="BT055251">
    <property type="protein sequence ID" value="ACL53858.1"/>
    <property type="molecule type" value="mRNA"/>
</dbReference>
<dbReference type="EMBL" id="BT069247">
    <property type="protein sequence ID" value="ACN36144.1"/>
    <property type="molecule type" value="mRNA"/>
</dbReference>